<evidence type="ECO:0000313" key="3">
    <source>
        <dbReference type="Proteomes" id="UP001482620"/>
    </source>
</evidence>
<evidence type="ECO:0000256" key="1">
    <source>
        <dbReference type="SAM" id="MobiDB-lite"/>
    </source>
</evidence>
<organism evidence="2 3">
    <name type="scientific">Ilyodon furcidens</name>
    <name type="common">goldbreast splitfin</name>
    <dbReference type="NCBI Taxonomy" id="33524"/>
    <lineage>
        <taxon>Eukaryota</taxon>
        <taxon>Metazoa</taxon>
        <taxon>Chordata</taxon>
        <taxon>Craniata</taxon>
        <taxon>Vertebrata</taxon>
        <taxon>Euteleostomi</taxon>
        <taxon>Actinopterygii</taxon>
        <taxon>Neopterygii</taxon>
        <taxon>Teleostei</taxon>
        <taxon>Neoteleostei</taxon>
        <taxon>Acanthomorphata</taxon>
        <taxon>Ovalentaria</taxon>
        <taxon>Atherinomorphae</taxon>
        <taxon>Cyprinodontiformes</taxon>
        <taxon>Goodeidae</taxon>
        <taxon>Ilyodon</taxon>
    </lineage>
</organism>
<evidence type="ECO:0000313" key="2">
    <source>
        <dbReference type="EMBL" id="MEQ2242441.1"/>
    </source>
</evidence>
<sequence>MLQESVRRSEKDGSLTMLEELPVCREVRFCSTQNWIGSGISPTQTCNLDNQNQSDDCLITPRCGTRTEPLRSLERKERYSSRTSWSDTELEYGLGTSRTKDQLF</sequence>
<accession>A0ABV0UCI6</accession>
<feature type="region of interest" description="Disordered" evidence="1">
    <location>
        <begin position="71"/>
        <end position="104"/>
    </location>
</feature>
<feature type="compositionally biased region" description="Basic and acidic residues" evidence="1">
    <location>
        <begin position="71"/>
        <end position="80"/>
    </location>
</feature>
<comment type="caution">
    <text evidence="2">The sequence shown here is derived from an EMBL/GenBank/DDBJ whole genome shotgun (WGS) entry which is preliminary data.</text>
</comment>
<dbReference type="Proteomes" id="UP001482620">
    <property type="component" value="Unassembled WGS sequence"/>
</dbReference>
<proteinExistence type="predicted"/>
<dbReference type="EMBL" id="JAHRIQ010064958">
    <property type="protein sequence ID" value="MEQ2242441.1"/>
    <property type="molecule type" value="Genomic_DNA"/>
</dbReference>
<reference evidence="2 3" key="1">
    <citation type="submission" date="2021-06" db="EMBL/GenBank/DDBJ databases">
        <authorList>
            <person name="Palmer J.M."/>
        </authorList>
    </citation>
    <scope>NUCLEOTIDE SEQUENCE [LARGE SCALE GENOMIC DNA]</scope>
    <source>
        <strain evidence="3">if_2019</strain>
        <tissue evidence="2">Muscle</tissue>
    </source>
</reference>
<name>A0ABV0UCI6_9TELE</name>
<keyword evidence="3" id="KW-1185">Reference proteome</keyword>
<protein>
    <submittedName>
        <fullName evidence="2">Uncharacterized protein</fullName>
    </submittedName>
</protein>
<gene>
    <name evidence="2" type="ORF">ILYODFUR_035871</name>
</gene>